<feature type="domain" description="Porin" evidence="2">
    <location>
        <begin position="10"/>
        <end position="354"/>
    </location>
</feature>
<protein>
    <submittedName>
        <fullName evidence="3">Porin</fullName>
    </submittedName>
</protein>
<dbReference type="SUPFAM" id="SSF56935">
    <property type="entry name" value="Porins"/>
    <property type="match status" value="1"/>
</dbReference>
<name>A0ABS4SMW4_9PROT</name>
<evidence type="ECO:0000259" key="2">
    <source>
        <dbReference type="Pfam" id="PF13609"/>
    </source>
</evidence>
<gene>
    <name evidence="3" type="ORF">J2851_003679</name>
</gene>
<sequence>MKRSLVIGCAALALAAGCGTASAQSKFDVVIGGDAFFQVGYVNQDRDTGLRSTEFQNRFRLNITPKATADNGMEYGGRIRLRTGNGSPVTGNGVTADRAFLFANTTFGTIQAGVVNGLSDEFGIIGPNVEGIAGGPDNNTVYFLNGSPTYALLPTTTNNFRAFVSGDTGTKILYLTPTIAGFQGGISYMPQTGDVNQSVNRIKDNGNFQDVVEVGGLYKNEFGDFSVEASAFYQFGKTQSLGATSFENLSSVHVGANVGYGGFKVGGSYAYSGDSGYDKSLAVKEKQDVWIAGAQYTTGPLVFAIDYQHSRSNGTSPFTGTVAPVKANLYQAGVTYTVAPGLTTGLEYSYLDLDSKLTTAANGGVNPDDRAHIIMLDTRFAF</sequence>
<comment type="caution">
    <text evidence="3">The sequence shown here is derived from an EMBL/GenBank/DDBJ whole genome shotgun (WGS) entry which is preliminary data.</text>
</comment>
<organism evidence="3 4">
    <name type="scientific">Azospirillum rugosum</name>
    <dbReference type="NCBI Taxonomy" id="416170"/>
    <lineage>
        <taxon>Bacteria</taxon>
        <taxon>Pseudomonadati</taxon>
        <taxon>Pseudomonadota</taxon>
        <taxon>Alphaproteobacteria</taxon>
        <taxon>Rhodospirillales</taxon>
        <taxon>Azospirillaceae</taxon>
        <taxon>Azospirillum</taxon>
    </lineage>
</organism>
<reference evidence="3 4" key="1">
    <citation type="submission" date="2021-03" db="EMBL/GenBank/DDBJ databases">
        <title>Genomic Encyclopedia of Type Strains, Phase III (KMG-III): the genomes of soil and plant-associated and newly described type strains.</title>
        <authorList>
            <person name="Whitman W."/>
        </authorList>
    </citation>
    <scope>NUCLEOTIDE SEQUENCE [LARGE SCALE GENOMIC DNA]</scope>
    <source>
        <strain evidence="3 4">IMMIB AFH-6</strain>
    </source>
</reference>
<dbReference type="InterPro" id="IPR033900">
    <property type="entry name" value="Gram_neg_porin_domain"/>
</dbReference>
<dbReference type="Gene3D" id="2.40.160.10">
    <property type="entry name" value="Porin"/>
    <property type="match status" value="1"/>
</dbReference>
<dbReference type="RefSeq" id="WP_209767813.1">
    <property type="nucleotide sequence ID" value="NZ_JAGINP010000013.1"/>
</dbReference>
<evidence type="ECO:0000313" key="4">
    <source>
        <dbReference type="Proteomes" id="UP000781958"/>
    </source>
</evidence>
<dbReference type="EMBL" id="JAGINP010000013">
    <property type="protein sequence ID" value="MBP2293894.1"/>
    <property type="molecule type" value="Genomic_DNA"/>
</dbReference>
<dbReference type="InterPro" id="IPR023614">
    <property type="entry name" value="Porin_dom_sf"/>
</dbReference>
<feature type="chain" id="PRO_5045363844" evidence="1">
    <location>
        <begin position="24"/>
        <end position="382"/>
    </location>
</feature>
<dbReference type="Pfam" id="PF13609">
    <property type="entry name" value="Porin_4"/>
    <property type="match status" value="1"/>
</dbReference>
<keyword evidence="4" id="KW-1185">Reference proteome</keyword>
<proteinExistence type="predicted"/>
<evidence type="ECO:0000313" key="3">
    <source>
        <dbReference type="EMBL" id="MBP2293894.1"/>
    </source>
</evidence>
<dbReference type="Proteomes" id="UP000781958">
    <property type="component" value="Unassembled WGS sequence"/>
</dbReference>
<keyword evidence="1" id="KW-0732">Signal</keyword>
<evidence type="ECO:0000256" key="1">
    <source>
        <dbReference type="SAM" id="SignalP"/>
    </source>
</evidence>
<accession>A0ABS4SMW4</accession>
<dbReference type="PROSITE" id="PS51257">
    <property type="entry name" value="PROKAR_LIPOPROTEIN"/>
    <property type="match status" value="1"/>
</dbReference>
<feature type="signal peptide" evidence="1">
    <location>
        <begin position="1"/>
        <end position="23"/>
    </location>
</feature>